<comment type="caution">
    <text evidence="2">The sequence shown here is derived from an EMBL/GenBank/DDBJ whole genome shotgun (WGS) entry which is preliminary data.</text>
</comment>
<dbReference type="RefSeq" id="WP_380115111.1">
    <property type="nucleotide sequence ID" value="NZ_JBHSIU010000013.1"/>
</dbReference>
<organism evidence="2 3">
    <name type="scientific">Dactylosporangium cerinum</name>
    <dbReference type="NCBI Taxonomy" id="1434730"/>
    <lineage>
        <taxon>Bacteria</taxon>
        <taxon>Bacillati</taxon>
        <taxon>Actinomycetota</taxon>
        <taxon>Actinomycetes</taxon>
        <taxon>Micromonosporales</taxon>
        <taxon>Micromonosporaceae</taxon>
        <taxon>Dactylosporangium</taxon>
    </lineage>
</organism>
<feature type="signal peptide" evidence="1">
    <location>
        <begin position="1"/>
        <end position="27"/>
    </location>
</feature>
<proteinExistence type="predicted"/>
<feature type="chain" id="PRO_5046752936" evidence="1">
    <location>
        <begin position="28"/>
        <end position="444"/>
    </location>
</feature>
<gene>
    <name evidence="2" type="ORF">ACFPIJ_13560</name>
</gene>
<evidence type="ECO:0000313" key="3">
    <source>
        <dbReference type="Proteomes" id="UP001595912"/>
    </source>
</evidence>
<accession>A0ABV9VSU0</accession>
<reference evidence="3" key="1">
    <citation type="journal article" date="2019" name="Int. J. Syst. Evol. Microbiol.">
        <title>The Global Catalogue of Microorganisms (GCM) 10K type strain sequencing project: providing services to taxonomists for standard genome sequencing and annotation.</title>
        <authorList>
            <consortium name="The Broad Institute Genomics Platform"/>
            <consortium name="The Broad Institute Genome Sequencing Center for Infectious Disease"/>
            <person name="Wu L."/>
            <person name="Ma J."/>
        </authorList>
    </citation>
    <scope>NUCLEOTIDE SEQUENCE [LARGE SCALE GENOMIC DNA]</scope>
    <source>
        <strain evidence="3">CGMCC 4.7152</strain>
    </source>
</reference>
<sequence length="444" mass="45593">MRLTRTVGSLFGAVALAAVMLPAQADAAPVANVNAASIDPSTPDGTFFPLTPTRILDTREGNGAPTGPLGGGKTLQLQVSGRGGVPSANVSTVVLNLTVTGPTSAGFLTVYPTGVARPTVSNLNFTPGWTGANAVTVPLGTDGKIDIYNPAGNVSVIADVVGYYATGAAPTKGGDYQLLEPGRMLDTRESGNRLPVAPGKTVHTAITIDDGSIDTNVRAFAVNITAVNGTLGGYLTAWNGVGTQPTASTLNFGKNAAVSNFAVVPTAQCGLVFDQCGDTPMIGIYNGSGGSTHIIVDIVGFYDDSTLGGLRFQPITPTRITDTRDANAPLGPNSTRTFPASSVAGDNTWSLVSNVTGIDPSNSTYLTLWSGEGPRPGVSNLNLLPHEVRANAAYVDVAAGNTYSVFNPAHTVHMALDVTGTFELPITAARSFDPRTATGQMLTK</sequence>
<dbReference type="Proteomes" id="UP001595912">
    <property type="component" value="Unassembled WGS sequence"/>
</dbReference>
<evidence type="ECO:0000256" key="1">
    <source>
        <dbReference type="SAM" id="SignalP"/>
    </source>
</evidence>
<protein>
    <submittedName>
        <fullName evidence="2">Uncharacterized protein</fullName>
    </submittedName>
</protein>
<keyword evidence="3" id="KW-1185">Reference proteome</keyword>
<name>A0ABV9VSU0_9ACTN</name>
<keyword evidence="1" id="KW-0732">Signal</keyword>
<evidence type="ECO:0000313" key="2">
    <source>
        <dbReference type="EMBL" id="MFC4998859.1"/>
    </source>
</evidence>
<dbReference type="EMBL" id="JBHSIU010000013">
    <property type="protein sequence ID" value="MFC4998859.1"/>
    <property type="molecule type" value="Genomic_DNA"/>
</dbReference>